<protein>
    <submittedName>
        <fullName evidence="1">Uncharacterized protein</fullName>
    </submittedName>
</protein>
<sequence length="94" mass="10727">MFDKTYFDFFKHMSLTGDGTSWYLLALKTPLEAASVVERLQGQFNQIRLYGEGYSIRSSLGQAKVIELIEQSLNLKVEQDFQLVSLSQFNAIGR</sequence>
<dbReference type="AlphaFoldDB" id="A0A9N7IYL1"/>
<reference evidence="1 2" key="1">
    <citation type="submission" date="2018-02" db="EMBL/GenBank/DDBJ databases">
        <authorList>
            <person name="Rodrigo-Torres L."/>
            <person name="Arahal R. D."/>
            <person name="Lucena T."/>
        </authorList>
    </citation>
    <scope>NUCLEOTIDE SEQUENCE [LARGE SCALE GENOMIC DNA]</scope>
    <source>
        <strain evidence="1 2">CECT 9267</strain>
    </source>
</reference>
<accession>A0A9N7IYL1</accession>
<organism evidence="1 2">
    <name type="scientific">Latilactobacillus sakei</name>
    <name type="common">Lactobacillus sakei</name>
    <dbReference type="NCBI Taxonomy" id="1599"/>
    <lineage>
        <taxon>Bacteria</taxon>
        <taxon>Bacillati</taxon>
        <taxon>Bacillota</taxon>
        <taxon>Bacilli</taxon>
        <taxon>Lactobacillales</taxon>
        <taxon>Lactobacillaceae</taxon>
        <taxon>Latilactobacillus</taxon>
    </lineage>
</organism>
<dbReference type="RefSeq" id="WP_035146517.1">
    <property type="nucleotide sequence ID" value="NZ_CAKMCP010000001.1"/>
</dbReference>
<comment type="caution">
    <text evidence="1">The sequence shown here is derived from an EMBL/GenBank/DDBJ whole genome shotgun (WGS) entry which is preliminary data.</text>
</comment>
<evidence type="ECO:0000313" key="1">
    <source>
        <dbReference type="EMBL" id="SPE21202.1"/>
    </source>
</evidence>
<dbReference type="EMBL" id="OKRC01000005">
    <property type="protein sequence ID" value="SPE21202.1"/>
    <property type="molecule type" value="Genomic_DNA"/>
</dbReference>
<name>A0A9N7IYL1_LATSK</name>
<gene>
    <name evidence="1" type="ORF">LAS9267_01194</name>
</gene>
<proteinExistence type="predicted"/>
<evidence type="ECO:0000313" key="2">
    <source>
        <dbReference type="Proteomes" id="UP000239650"/>
    </source>
</evidence>
<dbReference type="Proteomes" id="UP000239650">
    <property type="component" value="Unassembled WGS sequence"/>
</dbReference>